<sequence>MTDLVGAAPFSGLSRSVATRIDLHQHLLPPAFIEALRSRTALPRLVDDWTLLTLGESPYSVNPLAHDVERRRQQELDEGKGDVLVSLPGNLRVEELPFDDARTLIDVWHRSAIALGDPFRVWAATPLTEFDLDGLAEVLEHDRVVGLQMPATSLGDACALERLEPVLGIVEASGKPVLVHPRHVVAAPVDGVPAIDSVPRAEQLKAAWTTWNDGGRAQHPTLRIAFIALAGLAPLVHASLSRKSRGAPKSDPNVFYETSAYDPRAIDAMARIVGLGPLVHGSDRPFHQPRDPEFGREWSHAVFSVNPRQLLTGRSS</sequence>
<evidence type="ECO:0000313" key="2">
    <source>
        <dbReference type="Proteomes" id="UP001501295"/>
    </source>
</evidence>
<protein>
    <recommendedName>
        <fullName evidence="3">Amidohydrolase</fullName>
    </recommendedName>
</protein>
<evidence type="ECO:0000313" key="1">
    <source>
        <dbReference type="EMBL" id="GAA4677862.1"/>
    </source>
</evidence>
<proteinExistence type="predicted"/>
<dbReference type="Proteomes" id="UP001501295">
    <property type="component" value="Unassembled WGS sequence"/>
</dbReference>
<keyword evidence="2" id="KW-1185">Reference proteome</keyword>
<organism evidence="1 2">
    <name type="scientific">Frondihabitans cladoniiphilus</name>
    <dbReference type="NCBI Taxonomy" id="715785"/>
    <lineage>
        <taxon>Bacteria</taxon>
        <taxon>Bacillati</taxon>
        <taxon>Actinomycetota</taxon>
        <taxon>Actinomycetes</taxon>
        <taxon>Micrococcales</taxon>
        <taxon>Microbacteriaceae</taxon>
        <taxon>Frondihabitans</taxon>
    </lineage>
</organism>
<evidence type="ECO:0008006" key="3">
    <source>
        <dbReference type="Google" id="ProtNLM"/>
    </source>
</evidence>
<dbReference type="SUPFAM" id="SSF51556">
    <property type="entry name" value="Metallo-dependent hydrolases"/>
    <property type="match status" value="1"/>
</dbReference>
<accession>A0ABP8W0F5</accession>
<dbReference type="Gene3D" id="3.20.20.140">
    <property type="entry name" value="Metal-dependent hydrolases"/>
    <property type="match status" value="1"/>
</dbReference>
<gene>
    <name evidence="1" type="ORF">GCM10025780_23410</name>
</gene>
<name>A0ABP8W0F5_9MICO</name>
<reference evidence="2" key="1">
    <citation type="journal article" date="2019" name="Int. J. Syst. Evol. Microbiol.">
        <title>The Global Catalogue of Microorganisms (GCM) 10K type strain sequencing project: providing services to taxonomists for standard genome sequencing and annotation.</title>
        <authorList>
            <consortium name="The Broad Institute Genomics Platform"/>
            <consortium name="The Broad Institute Genome Sequencing Center for Infectious Disease"/>
            <person name="Wu L."/>
            <person name="Ma J."/>
        </authorList>
    </citation>
    <scope>NUCLEOTIDE SEQUENCE [LARGE SCALE GENOMIC DNA]</scope>
    <source>
        <strain evidence="2">JCM 18956</strain>
    </source>
</reference>
<dbReference type="RefSeq" id="WP_345376061.1">
    <property type="nucleotide sequence ID" value="NZ_BAABLM010000004.1"/>
</dbReference>
<dbReference type="InterPro" id="IPR032466">
    <property type="entry name" value="Metal_Hydrolase"/>
</dbReference>
<comment type="caution">
    <text evidence="1">The sequence shown here is derived from an EMBL/GenBank/DDBJ whole genome shotgun (WGS) entry which is preliminary data.</text>
</comment>
<dbReference type="EMBL" id="BAABLM010000004">
    <property type="protein sequence ID" value="GAA4677862.1"/>
    <property type="molecule type" value="Genomic_DNA"/>
</dbReference>